<evidence type="ECO:0000313" key="6">
    <source>
        <dbReference type="Proteomes" id="UP000002007"/>
    </source>
</evidence>
<evidence type="ECO:0000313" key="5">
    <source>
        <dbReference type="EMBL" id="ABY21975.1"/>
    </source>
</evidence>
<dbReference type="GO" id="GO:0070273">
    <property type="term" value="F:phosphatidylinositol-4-phosphate binding"/>
    <property type="evidence" value="ECO:0007669"/>
    <property type="project" value="InterPro"/>
</dbReference>
<dbReference type="EMBL" id="CP000910">
    <property type="protein sequence ID" value="ABY21975.1"/>
    <property type="molecule type" value="Genomic_DNA"/>
</dbReference>
<comment type="subcellular location">
    <subcellularLocation>
        <location evidence="1">Golgi apparatus membrane</location>
        <topology evidence="1">Peripheral membrane protein</topology>
        <orientation evidence="1">Cytoplasmic side</orientation>
    </subcellularLocation>
</comment>
<keyword evidence="6" id="KW-1185">Reference proteome</keyword>
<accession>A9WLU9</accession>
<gene>
    <name evidence="5" type="ordered locus">RSal33209_0219</name>
</gene>
<dbReference type="GO" id="GO:0008233">
    <property type="term" value="F:peptidase activity"/>
    <property type="evidence" value="ECO:0007669"/>
    <property type="project" value="UniProtKB-KW"/>
</dbReference>
<evidence type="ECO:0000256" key="4">
    <source>
        <dbReference type="ARBA" id="ARBA00023136"/>
    </source>
</evidence>
<sequence>MTTAQLTLPQELVLLATDESSGKRLISAQTAKLALAGASLAELAIQGAVTVDRGKVLSTRLTPGACTSQAQRIAQARPTKAKNWVRKLTNSKSWQEVCLELSELGILSQGQSSFFGSARFPPLNPEPEQQLRNAIQNTLNGISPTERIAAAISLLQAGGLVRKLFPGTDRKRVKEIVEGQWASKAVKSAIDEINAAIISVVVMTTTAGSSS</sequence>
<dbReference type="RefSeq" id="WP_012243683.1">
    <property type="nucleotide sequence ID" value="NC_010168.1"/>
</dbReference>
<dbReference type="Gene3D" id="1.10.3630.10">
    <property type="entry name" value="yeast vps74-n-term truncation variant domain like"/>
    <property type="match status" value="1"/>
</dbReference>
<dbReference type="GO" id="GO:0005737">
    <property type="term" value="C:cytoplasm"/>
    <property type="evidence" value="ECO:0007669"/>
    <property type="project" value="UniProtKB-ARBA"/>
</dbReference>
<organism evidence="5 6">
    <name type="scientific">Renibacterium salmoninarum (strain ATCC 33209 / DSM 20767 / JCM 11484 / NBRC 15589 / NCIMB 2235)</name>
    <dbReference type="NCBI Taxonomy" id="288705"/>
    <lineage>
        <taxon>Bacteria</taxon>
        <taxon>Bacillati</taxon>
        <taxon>Actinomycetota</taxon>
        <taxon>Actinomycetes</taxon>
        <taxon>Micrococcales</taxon>
        <taxon>Micrococcaceae</taxon>
        <taxon>Renibacterium</taxon>
    </lineage>
</organism>
<dbReference type="InterPro" id="IPR008628">
    <property type="entry name" value="GPP34-like"/>
</dbReference>
<proteinExistence type="predicted"/>
<evidence type="ECO:0000256" key="2">
    <source>
        <dbReference type="ARBA" id="ARBA00023034"/>
    </source>
</evidence>
<reference evidence="6" key="1">
    <citation type="journal article" date="2008" name="J. Bacteriol.">
        <title>Genome sequence of the fish pathogen Renibacterium salmoninarum suggests reductive evolution away from an environmental Arthrobacter ancestor.</title>
        <authorList>
            <person name="Wiens G.D."/>
            <person name="Rockey D.D."/>
            <person name="Wu Z."/>
            <person name="Chang J."/>
            <person name="Levy R."/>
            <person name="Crane S."/>
            <person name="Chen D.S."/>
            <person name="Capri G.R."/>
            <person name="Burnett J.R."/>
            <person name="Sudheesh P.S."/>
            <person name="Schipma M.J."/>
            <person name="Burd H."/>
            <person name="Bhattacharyya A."/>
            <person name="Rhodes L.D."/>
            <person name="Kaul R."/>
            <person name="Strom M.S."/>
        </authorList>
    </citation>
    <scope>NUCLEOTIDE SEQUENCE [LARGE SCALE GENOMIC DNA]</scope>
    <source>
        <strain evidence="6">ATCC 33209 / DSM 20767 / JCM 11484 / NBRC 15589 / NCIMB 2235</strain>
    </source>
</reference>
<name>A9WLU9_RENSM</name>
<dbReference type="GO" id="GO:0012505">
    <property type="term" value="C:endomembrane system"/>
    <property type="evidence" value="ECO:0007669"/>
    <property type="project" value="UniProtKB-ARBA"/>
</dbReference>
<dbReference type="STRING" id="288705.RSal33209_0219"/>
<dbReference type="KEGG" id="rsa:RSal33209_0219"/>
<keyword evidence="5" id="KW-0645">Protease</keyword>
<dbReference type="HOGENOM" id="CLU_080168_4_1_11"/>
<dbReference type="AlphaFoldDB" id="A9WLU9"/>
<evidence type="ECO:0000256" key="1">
    <source>
        <dbReference type="ARBA" id="ARBA00004255"/>
    </source>
</evidence>
<keyword evidence="4" id="KW-0472">Membrane</keyword>
<dbReference type="Proteomes" id="UP000002007">
    <property type="component" value="Chromosome"/>
</dbReference>
<protein>
    <submittedName>
        <fullName evidence="5">Hypothetical protease</fullName>
    </submittedName>
</protein>
<keyword evidence="2" id="KW-0333">Golgi apparatus</keyword>
<dbReference type="InterPro" id="IPR038261">
    <property type="entry name" value="GPP34-like_sf"/>
</dbReference>
<keyword evidence="5" id="KW-0378">Hydrolase</keyword>
<dbReference type="GO" id="GO:0006508">
    <property type="term" value="P:proteolysis"/>
    <property type="evidence" value="ECO:0007669"/>
    <property type="project" value="UniProtKB-KW"/>
</dbReference>
<dbReference type="Pfam" id="PF05719">
    <property type="entry name" value="GPP34"/>
    <property type="match status" value="1"/>
</dbReference>
<dbReference type="eggNOG" id="ENOG5032V0J">
    <property type="taxonomic scope" value="Bacteria"/>
</dbReference>
<evidence type="ECO:0000256" key="3">
    <source>
        <dbReference type="ARBA" id="ARBA00023121"/>
    </source>
</evidence>
<keyword evidence="3" id="KW-0446">Lipid-binding</keyword>